<evidence type="ECO:0000313" key="4">
    <source>
        <dbReference type="EMBL" id="CAH0478681.1"/>
    </source>
</evidence>
<evidence type="ECO:0000313" key="5">
    <source>
        <dbReference type="Proteomes" id="UP001160483"/>
    </source>
</evidence>
<feature type="domain" description="AAA+ ATPase" evidence="3">
    <location>
        <begin position="296"/>
        <end position="459"/>
    </location>
</feature>
<dbReference type="AlphaFoldDB" id="A0AAU9L4D2"/>
<dbReference type="EMBL" id="CAKKTJ010000269">
    <property type="protein sequence ID" value="CAH0478681.1"/>
    <property type="molecule type" value="Genomic_DNA"/>
</dbReference>
<name>A0AAU9L4D2_9STRA</name>
<protein>
    <recommendedName>
        <fullName evidence="3">AAA+ ATPase domain-containing protein</fullName>
    </recommendedName>
</protein>
<sequence length="486" mass="55457">MRAFTILVLTAIKLFDSHAVPAFASVAIPKSLQQTFDVTEASIERNLRSDRTTDEEIEQEERGWLSTFFSLFFSSKNRAPINEDIQVVSRLDSKQAKQTIKQAFKAKDWEQVTNEWLNHKEYKEINPDMVWRALGLKSYKKRGLYRNSGSPSSELLFWHGYSIRYSAKYPEWTSNILWKQRTGEGNWRKAHLDDNGRPIIRADVAIAANTQVGRVQRIQDSITVVQKLLSCCLLWLISNTSSLALKRIKLNRDRAGYFLTTVTRPRIKLPPVNTQDDDNKPKLPLVVENLKFTANYGDKVVLVSRNSADKTTLMRLLSKSLTPNHGQFMKNDVVCTATNANEGKIRSHLSSLALLATLLFRFRFTHFQGGQLVRVGLAWSTLPNPPHVLLLDEPTNHLDMVTIEMLRKALRKYQGAVVIISHDLHFLDILTNRSKQEEADDGITRCGCVRIVEVIKKKGLVSLLPLEGVEAYREKEERRNASLGRM</sequence>
<evidence type="ECO:0000259" key="3">
    <source>
        <dbReference type="SMART" id="SM00382"/>
    </source>
</evidence>
<proteinExistence type="predicted"/>
<dbReference type="InterPro" id="IPR050611">
    <property type="entry name" value="ABCF"/>
</dbReference>
<dbReference type="InterPro" id="IPR003593">
    <property type="entry name" value="AAA+_ATPase"/>
</dbReference>
<dbReference type="PANTHER" id="PTHR19211:SF14">
    <property type="entry name" value="ATP-BINDING CASSETTE SUB-FAMILY F MEMBER 1"/>
    <property type="match status" value="1"/>
</dbReference>
<evidence type="ECO:0000256" key="2">
    <source>
        <dbReference type="SAM" id="SignalP"/>
    </source>
</evidence>
<dbReference type="GO" id="GO:0005524">
    <property type="term" value="F:ATP binding"/>
    <property type="evidence" value="ECO:0007669"/>
    <property type="project" value="TreeGrafter"/>
</dbReference>
<organism evidence="4 5">
    <name type="scientific">Peronospora belbahrii</name>
    <dbReference type="NCBI Taxonomy" id="622444"/>
    <lineage>
        <taxon>Eukaryota</taxon>
        <taxon>Sar</taxon>
        <taxon>Stramenopiles</taxon>
        <taxon>Oomycota</taxon>
        <taxon>Peronosporomycetes</taxon>
        <taxon>Peronosporales</taxon>
        <taxon>Peronosporaceae</taxon>
        <taxon>Peronospora</taxon>
    </lineage>
</organism>
<dbReference type="SMART" id="SM00382">
    <property type="entry name" value="AAA"/>
    <property type="match status" value="1"/>
</dbReference>
<evidence type="ECO:0000256" key="1">
    <source>
        <dbReference type="ARBA" id="ARBA00022737"/>
    </source>
</evidence>
<accession>A0AAU9L4D2</accession>
<dbReference type="PANTHER" id="PTHR19211">
    <property type="entry name" value="ATP-BINDING TRANSPORT PROTEIN-RELATED"/>
    <property type="match status" value="1"/>
</dbReference>
<dbReference type="SUPFAM" id="SSF52540">
    <property type="entry name" value="P-loop containing nucleoside triphosphate hydrolases"/>
    <property type="match status" value="1"/>
</dbReference>
<keyword evidence="1" id="KW-0677">Repeat</keyword>
<dbReference type="InterPro" id="IPR027417">
    <property type="entry name" value="P-loop_NTPase"/>
</dbReference>
<keyword evidence="2" id="KW-0732">Signal</keyword>
<gene>
    <name evidence="4" type="ORF">PBS003_LOCUS5369</name>
</gene>
<reference evidence="4" key="1">
    <citation type="submission" date="2021-11" db="EMBL/GenBank/DDBJ databases">
        <authorList>
            <person name="Islam A."/>
            <person name="Islam S."/>
            <person name="Flora M.S."/>
            <person name="Rahman M."/>
            <person name="Ziaur R.M."/>
            <person name="Epstein J.H."/>
            <person name="Hassan M."/>
            <person name="Klassen M."/>
            <person name="Woodard K."/>
            <person name="Webb A."/>
            <person name="Webby R.J."/>
            <person name="El Zowalaty M.E."/>
        </authorList>
    </citation>
    <scope>NUCLEOTIDE SEQUENCE</scope>
    <source>
        <strain evidence="4">Pbs3</strain>
    </source>
</reference>
<dbReference type="Gene3D" id="3.40.50.300">
    <property type="entry name" value="P-loop containing nucleotide triphosphate hydrolases"/>
    <property type="match status" value="2"/>
</dbReference>
<dbReference type="CDD" id="cd03221">
    <property type="entry name" value="ABCF_EF-3"/>
    <property type="match status" value="1"/>
</dbReference>
<feature type="signal peptide" evidence="2">
    <location>
        <begin position="1"/>
        <end position="19"/>
    </location>
</feature>
<comment type="caution">
    <text evidence="4">The sequence shown here is derived from an EMBL/GenBank/DDBJ whole genome shotgun (WGS) entry which is preliminary data.</text>
</comment>
<dbReference type="Proteomes" id="UP001160483">
    <property type="component" value="Unassembled WGS sequence"/>
</dbReference>
<feature type="chain" id="PRO_5043672831" description="AAA+ ATPase domain-containing protein" evidence="2">
    <location>
        <begin position="20"/>
        <end position="486"/>
    </location>
</feature>